<dbReference type="SUPFAM" id="SSF48452">
    <property type="entry name" value="TPR-like"/>
    <property type="match status" value="1"/>
</dbReference>
<dbReference type="InterPro" id="IPR027417">
    <property type="entry name" value="P-loop_NTPase"/>
</dbReference>
<keyword evidence="3" id="KW-1185">Reference proteome</keyword>
<evidence type="ECO:0000259" key="1">
    <source>
        <dbReference type="PROSITE" id="PS50043"/>
    </source>
</evidence>
<dbReference type="GO" id="GO:0043531">
    <property type="term" value="F:ADP binding"/>
    <property type="evidence" value="ECO:0007669"/>
    <property type="project" value="InterPro"/>
</dbReference>
<dbReference type="OrthoDB" id="9812579at2"/>
<dbReference type="EMBL" id="VOBR01000025">
    <property type="protein sequence ID" value="TWP47505.1"/>
    <property type="molecule type" value="Genomic_DNA"/>
</dbReference>
<dbReference type="PANTHER" id="PTHR47691">
    <property type="entry name" value="REGULATOR-RELATED"/>
    <property type="match status" value="1"/>
</dbReference>
<dbReference type="Gene3D" id="1.25.40.10">
    <property type="entry name" value="Tetratricopeptide repeat domain"/>
    <property type="match status" value="1"/>
</dbReference>
<dbReference type="Gene3D" id="3.40.50.300">
    <property type="entry name" value="P-loop containing nucleotide triphosphate hydrolases"/>
    <property type="match status" value="1"/>
</dbReference>
<dbReference type="InterPro" id="IPR000792">
    <property type="entry name" value="Tscrpt_reg_LuxR_C"/>
</dbReference>
<sequence>MVGSLPAEGTSFVDRREELAVAKQVLSTTRLLTLTGPGGVGKSRLALRLANQVKRAFADGVWMVPLAAIEDEALVAVAVAHALRIDDFADLPPEKVLVERLRDRRLLVVLDNAEHVIDACGRLVATLLRHVPAMRFVVTSRHRLGLTEEHLLEVGPLKTNRDEDSALSLFVERAAAVAPGFRLTTENRNAVAGLCRTLDGLPLAIELAAVGMREQGIEQLAERLADGTGGLTRHEALRSTVEWSYGLCTPAEQLVWARASVFAGGFELEAAEAVCEGPDVPVEDVLDAVAGLVDKSVLVRERNSDRLRYRMLETIRHYGREKLGADEPVIRRRHRDWFLELALNCERTWFGPGQRDTVHLLRAEQDNIRGALDYCLTTEGEARKGLELAGCLWFYWHGCTARMEGRYWLDLTLEANPAPTRERARGLWVAGLLANCVEDLTRGTGLALESKELALQLGDAAEAAHAEHVVGLMTLFRDNLAEARTLFEEAVARPRVPGQLPSLAALDLVELAAALAFDGNPDWAIVVCDKARLTCEAHHEEWVLSYVLRVRALAHTVKDEWETAEAYAREALALKHALHDMVGTGLTLDLLAVIASNRQRDERAAVLLGVADGVWRDIDINRFGSKHYNASQRLRAGDRAFELAYRRGRTRGLDAGVAYALEQQTEEHAEHTDRESALTRRESEVASLVAEGLSNQEIADRLVIARRTAEGHVERILGKLGFSSRSQIATWVAGQRFGDREEYT</sequence>
<dbReference type="SUPFAM" id="SSF46894">
    <property type="entry name" value="C-terminal effector domain of the bipartite response regulators"/>
    <property type="match status" value="1"/>
</dbReference>
<dbReference type="PROSITE" id="PS50043">
    <property type="entry name" value="HTH_LUXR_2"/>
    <property type="match status" value="1"/>
</dbReference>
<dbReference type="InterPro" id="IPR036388">
    <property type="entry name" value="WH-like_DNA-bd_sf"/>
</dbReference>
<dbReference type="Proteomes" id="UP000316639">
    <property type="component" value="Unassembled WGS sequence"/>
</dbReference>
<accession>A0A563EL84</accession>
<dbReference type="PANTHER" id="PTHR47691:SF3">
    <property type="entry name" value="HTH-TYPE TRANSCRIPTIONAL REGULATOR RV0890C-RELATED"/>
    <property type="match status" value="1"/>
</dbReference>
<protein>
    <submittedName>
        <fullName evidence="2">LuxR family transcriptional regulator</fullName>
    </submittedName>
</protein>
<dbReference type="PRINTS" id="PR00364">
    <property type="entry name" value="DISEASERSIST"/>
</dbReference>
<dbReference type="Pfam" id="PF25872">
    <property type="entry name" value="HTH_77"/>
    <property type="match status" value="1"/>
</dbReference>
<dbReference type="RefSeq" id="WP_146357538.1">
    <property type="nucleotide sequence ID" value="NZ_VOBR01000025.1"/>
</dbReference>
<evidence type="ECO:0000313" key="2">
    <source>
        <dbReference type="EMBL" id="TWP47505.1"/>
    </source>
</evidence>
<feature type="domain" description="HTH luxR-type" evidence="1">
    <location>
        <begin position="671"/>
        <end position="736"/>
    </location>
</feature>
<proteinExistence type="predicted"/>
<evidence type="ECO:0000313" key="3">
    <source>
        <dbReference type="Proteomes" id="UP000316639"/>
    </source>
</evidence>
<dbReference type="SMART" id="SM00421">
    <property type="entry name" value="HTH_LUXR"/>
    <property type="match status" value="1"/>
</dbReference>
<dbReference type="SUPFAM" id="SSF52540">
    <property type="entry name" value="P-loop containing nucleoside triphosphate hydrolases"/>
    <property type="match status" value="1"/>
</dbReference>
<dbReference type="Pfam" id="PF00196">
    <property type="entry name" value="GerE"/>
    <property type="match status" value="1"/>
</dbReference>
<dbReference type="InterPro" id="IPR016032">
    <property type="entry name" value="Sig_transdc_resp-reg_C-effctor"/>
</dbReference>
<name>A0A563EL84_9PSEU</name>
<reference evidence="2 3" key="1">
    <citation type="submission" date="2019-07" db="EMBL/GenBank/DDBJ databases">
        <title>Lentzea xizangensis sp. nov., isolated from Qinghai-Tibetan Plateau Soils.</title>
        <authorList>
            <person name="Huang J."/>
        </authorList>
    </citation>
    <scope>NUCLEOTIDE SEQUENCE [LARGE SCALE GENOMIC DNA]</scope>
    <source>
        <strain evidence="2 3">FXJ1.1311</strain>
    </source>
</reference>
<dbReference type="GO" id="GO:0006355">
    <property type="term" value="P:regulation of DNA-templated transcription"/>
    <property type="evidence" value="ECO:0007669"/>
    <property type="project" value="InterPro"/>
</dbReference>
<dbReference type="InterPro" id="IPR011990">
    <property type="entry name" value="TPR-like_helical_dom_sf"/>
</dbReference>
<dbReference type="GO" id="GO:0003677">
    <property type="term" value="F:DNA binding"/>
    <property type="evidence" value="ECO:0007669"/>
    <property type="project" value="InterPro"/>
</dbReference>
<gene>
    <name evidence="2" type="ORF">FKR81_31570</name>
</gene>
<dbReference type="CDD" id="cd06170">
    <property type="entry name" value="LuxR_C_like"/>
    <property type="match status" value="1"/>
</dbReference>
<comment type="caution">
    <text evidence="2">The sequence shown here is derived from an EMBL/GenBank/DDBJ whole genome shotgun (WGS) entry which is preliminary data.</text>
</comment>
<dbReference type="InterPro" id="IPR058852">
    <property type="entry name" value="HTH_77"/>
</dbReference>
<dbReference type="PRINTS" id="PR00038">
    <property type="entry name" value="HTHLUXR"/>
</dbReference>
<dbReference type="Gene3D" id="1.10.10.10">
    <property type="entry name" value="Winged helix-like DNA-binding domain superfamily/Winged helix DNA-binding domain"/>
    <property type="match status" value="1"/>
</dbReference>
<organism evidence="2 3">
    <name type="scientific">Lentzea tibetensis</name>
    <dbReference type="NCBI Taxonomy" id="2591470"/>
    <lineage>
        <taxon>Bacteria</taxon>
        <taxon>Bacillati</taxon>
        <taxon>Actinomycetota</taxon>
        <taxon>Actinomycetes</taxon>
        <taxon>Pseudonocardiales</taxon>
        <taxon>Pseudonocardiaceae</taxon>
        <taxon>Lentzea</taxon>
    </lineage>
</organism>
<dbReference type="AlphaFoldDB" id="A0A563EL84"/>